<dbReference type="RefSeq" id="WP_280603086.1">
    <property type="nucleotide sequence ID" value="NZ_JARXRN010000028.1"/>
</dbReference>
<dbReference type="PANTHER" id="PTHR43213">
    <property type="entry name" value="BIFUNCTIONAL DTTP/UTP PYROPHOSPHATASE/METHYLTRANSFERASE PROTEIN-RELATED"/>
    <property type="match status" value="1"/>
</dbReference>
<dbReference type="PIRSF" id="PIRSF006305">
    <property type="entry name" value="Maf"/>
    <property type="match status" value="1"/>
</dbReference>
<dbReference type="InterPro" id="IPR003697">
    <property type="entry name" value="Maf-like"/>
</dbReference>
<evidence type="ECO:0000256" key="4">
    <source>
        <dbReference type="HAMAP-Rule" id="MF_00528"/>
    </source>
</evidence>
<comment type="caution">
    <text evidence="4">Lacks conserved residue(s) required for the propagation of feature annotation.</text>
</comment>
<feature type="site" description="Important for substrate specificity" evidence="4">
    <location>
        <position position="71"/>
    </location>
</feature>
<comment type="similarity">
    <text evidence="4">Belongs to the Maf family. YhdE subfamily.</text>
</comment>
<keyword evidence="4" id="KW-0963">Cytoplasm</keyword>
<dbReference type="Gene3D" id="3.90.950.10">
    <property type="match status" value="1"/>
</dbReference>
<organism evidence="5 6">
    <name type="scientific">Luteimonas rhizosphaericola</name>
    <dbReference type="NCBI Taxonomy" id="3042024"/>
    <lineage>
        <taxon>Bacteria</taxon>
        <taxon>Pseudomonadati</taxon>
        <taxon>Pseudomonadota</taxon>
        <taxon>Gammaproteobacteria</taxon>
        <taxon>Lysobacterales</taxon>
        <taxon>Lysobacteraceae</taxon>
        <taxon>Luteimonas</taxon>
    </lineage>
</organism>
<evidence type="ECO:0000313" key="5">
    <source>
        <dbReference type="EMBL" id="MDH5832059.1"/>
    </source>
</evidence>
<dbReference type="InterPro" id="IPR029001">
    <property type="entry name" value="ITPase-like_fam"/>
</dbReference>
<dbReference type="Pfam" id="PF02545">
    <property type="entry name" value="Maf"/>
    <property type="match status" value="1"/>
</dbReference>
<accession>A0ABT6JN01</accession>
<dbReference type="SUPFAM" id="SSF52972">
    <property type="entry name" value="ITPase-like"/>
    <property type="match status" value="1"/>
</dbReference>
<comment type="cofactor">
    <cofactor evidence="1 4">
        <name>a divalent metal cation</name>
        <dbReference type="ChEBI" id="CHEBI:60240"/>
    </cofactor>
</comment>
<keyword evidence="2 4" id="KW-0378">Hydrolase</keyword>
<protein>
    <recommendedName>
        <fullName evidence="4">dTTP/UTP pyrophosphatase</fullName>
        <shortName evidence="4">dTTPase/UTPase</shortName>
        <ecNumber evidence="4">3.6.1.9</ecNumber>
    </recommendedName>
    <alternativeName>
        <fullName evidence="4">Nucleoside triphosphate pyrophosphatase</fullName>
    </alternativeName>
    <alternativeName>
        <fullName evidence="4">Nucleotide pyrophosphatase</fullName>
        <shortName evidence="4">Nucleotide PPase</shortName>
    </alternativeName>
</protein>
<evidence type="ECO:0000313" key="6">
    <source>
        <dbReference type="Proteomes" id="UP001156831"/>
    </source>
</evidence>
<evidence type="ECO:0000256" key="1">
    <source>
        <dbReference type="ARBA" id="ARBA00001968"/>
    </source>
</evidence>
<dbReference type="CDD" id="cd00555">
    <property type="entry name" value="Maf"/>
    <property type="match status" value="1"/>
</dbReference>
<feature type="active site" description="Proton acceptor" evidence="4">
    <location>
        <position position="70"/>
    </location>
</feature>
<comment type="caution">
    <text evidence="5">The sequence shown here is derived from an EMBL/GenBank/DDBJ whole genome shotgun (WGS) entry which is preliminary data.</text>
</comment>
<dbReference type="PANTHER" id="PTHR43213:SF5">
    <property type="entry name" value="BIFUNCTIONAL DTTP_UTP PYROPHOSPHATASE_METHYLTRANSFERASE PROTEIN-RELATED"/>
    <property type="match status" value="1"/>
</dbReference>
<keyword evidence="3 4" id="KW-0546">Nucleotide metabolism</keyword>
<dbReference type="HAMAP" id="MF_00528">
    <property type="entry name" value="Maf"/>
    <property type="match status" value="1"/>
</dbReference>
<feature type="site" description="Important for substrate specificity" evidence="4">
    <location>
        <position position="153"/>
    </location>
</feature>
<evidence type="ECO:0000256" key="2">
    <source>
        <dbReference type="ARBA" id="ARBA00022801"/>
    </source>
</evidence>
<dbReference type="EC" id="3.6.1.9" evidence="4"/>
<comment type="subcellular location">
    <subcellularLocation>
        <location evidence="4">Cytoplasm</location>
    </subcellularLocation>
</comment>
<feature type="site" description="Important for substrate specificity" evidence="4">
    <location>
        <position position="10"/>
    </location>
</feature>
<comment type="catalytic activity">
    <reaction evidence="4">
        <text>UTP + H2O = UMP + diphosphate + H(+)</text>
        <dbReference type="Rhea" id="RHEA:29395"/>
        <dbReference type="ChEBI" id="CHEBI:15377"/>
        <dbReference type="ChEBI" id="CHEBI:15378"/>
        <dbReference type="ChEBI" id="CHEBI:33019"/>
        <dbReference type="ChEBI" id="CHEBI:46398"/>
        <dbReference type="ChEBI" id="CHEBI:57865"/>
        <dbReference type="EC" id="3.6.1.9"/>
    </reaction>
</comment>
<dbReference type="NCBIfam" id="TIGR00172">
    <property type="entry name" value="maf"/>
    <property type="match status" value="1"/>
</dbReference>
<dbReference type="EMBL" id="JARXRN010000028">
    <property type="protein sequence ID" value="MDH5832059.1"/>
    <property type="molecule type" value="Genomic_DNA"/>
</dbReference>
<evidence type="ECO:0000256" key="3">
    <source>
        <dbReference type="ARBA" id="ARBA00023080"/>
    </source>
</evidence>
<dbReference type="Proteomes" id="UP001156831">
    <property type="component" value="Unassembled WGS sequence"/>
</dbReference>
<reference evidence="5 6" key="1">
    <citation type="submission" date="2023-04" db="EMBL/GenBank/DDBJ databases">
        <title>Luteimonas sp. M1R5S18.</title>
        <authorList>
            <person name="Sun J.-Q."/>
        </authorList>
    </citation>
    <scope>NUCLEOTIDE SEQUENCE [LARGE SCALE GENOMIC DNA]</scope>
    <source>
        <strain evidence="5 6">M1R5S18</strain>
    </source>
</reference>
<keyword evidence="6" id="KW-1185">Reference proteome</keyword>
<proteinExistence type="inferred from homology"/>
<name>A0ABT6JN01_9GAMM</name>
<sequence>MLHLASQSPRRRELLARLGVPFGVIEVDVPEERAPGEPPEDYVRRVAREKAGAGLLAMVAVPGAVVLGADTEVVLDDRVFGKPRDVADAVEMLESLSGRSHDVISAVSLVSAGREAQALCRSRVTFAELDAAAIAAYVASGEPMGRAGAYAIQGGAERFVARLEGSYSGVMGLPLHETDVLLRQFGIATGFPPPPGTTKGAS</sequence>
<comment type="catalytic activity">
    <reaction evidence="4">
        <text>dTTP + H2O = dTMP + diphosphate + H(+)</text>
        <dbReference type="Rhea" id="RHEA:28534"/>
        <dbReference type="ChEBI" id="CHEBI:15377"/>
        <dbReference type="ChEBI" id="CHEBI:15378"/>
        <dbReference type="ChEBI" id="CHEBI:33019"/>
        <dbReference type="ChEBI" id="CHEBI:37568"/>
        <dbReference type="ChEBI" id="CHEBI:63528"/>
        <dbReference type="EC" id="3.6.1.9"/>
    </reaction>
</comment>
<gene>
    <name evidence="5" type="ORF">QFW80_16195</name>
</gene>
<comment type="function">
    <text evidence="4">Nucleoside triphosphate pyrophosphatase that hydrolyzes dTTP and UTP. May have a dual role in cell division arrest and in preventing the incorporation of modified nucleotides into cellular nucleic acids.</text>
</comment>